<dbReference type="InterPro" id="IPR007627">
    <property type="entry name" value="RNA_pol_sigma70_r2"/>
</dbReference>
<feature type="domain" description="RNA polymerase sigma-70 region 2" evidence="6">
    <location>
        <begin position="25"/>
        <end position="88"/>
    </location>
</feature>
<comment type="similarity">
    <text evidence="1">Belongs to the sigma-70 factor family. ECF subfamily.</text>
</comment>
<feature type="transmembrane region" description="Helical" evidence="5">
    <location>
        <begin position="180"/>
        <end position="197"/>
    </location>
</feature>
<dbReference type="InterPro" id="IPR013325">
    <property type="entry name" value="RNA_pol_sigma_r2"/>
</dbReference>
<dbReference type="GO" id="GO:0016987">
    <property type="term" value="F:sigma factor activity"/>
    <property type="evidence" value="ECO:0007669"/>
    <property type="project" value="UniProtKB-KW"/>
</dbReference>
<evidence type="ECO:0000313" key="8">
    <source>
        <dbReference type="EMBL" id="SCC48835.1"/>
    </source>
</evidence>
<gene>
    <name evidence="8" type="ORF">GA0116948_110133</name>
</gene>
<dbReference type="InterPro" id="IPR014284">
    <property type="entry name" value="RNA_pol_sigma-70_dom"/>
</dbReference>
<keyword evidence="3" id="KW-0731">Sigma factor</keyword>
<dbReference type="PANTHER" id="PTHR43133:SF46">
    <property type="entry name" value="RNA POLYMERASE SIGMA-70 FACTOR ECF SUBFAMILY"/>
    <property type="match status" value="1"/>
</dbReference>
<dbReference type="NCBIfam" id="TIGR02937">
    <property type="entry name" value="sigma70-ECF"/>
    <property type="match status" value="1"/>
</dbReference>
<dbReference type="InterPro" id="IPR013324">
    <property type="entry name" value="RNA_pol_sigma_r3/r4-like"/>
</dbReference>
<evidence type="ECO:0000256" key="3">
    <source>
        <dbReference type="ARBA" id="ARBA00023082"/>
    </source>
</evidence>
<evidence type="ECO:0000256" key="4">
    <source>
        <dbReference type="ARBA" id="ARBA00023163"/>
    </source>
</evidence>
<proteinExistence type="inferred from homology"/>
<dbReference type="Proteomes" id="UP000242818">
    <property type="component" value="Unassembled WGS sequence"/>
</dbReference>
<dbReference type="GO" id="GO:0006352">
    <property type="term" value="P:DNA-templated transcription initiation"/>
    <property type="evidence" value="ECO:0007669"/>
    <property type="project" value="InterPro"/>
</dbReference>
<sequence>MVHVPDDEILSISNTDRHRAFELAFQQYWQPLFTQAYKKVQQEDIAKDLVQETFVAFWHNLEQLTAETKLLPYLYGILRNKVLQHYEKSEVRLRYAMKVASQPEHAAPSGFHLLVNKELQGILDDEVASMPERMRTIYLLRKDQQLSIKDIATQLSLSGQTIKNQLNAATNRLKERIRRYGAPLLVAGLLLLAGLALQ</sequence>
<accession>A0A1C4EZL4</accession>
<dbReference type="Gene3D" id="1.10.10.10">
    <property type="entry name" value="Winged helix-like DNA-binding domain superfamily/Winged helix DNA-binding domain"/>
    <property type="match status" value="1"/>
</dbReference>
<dbReference type="STRING" id="1335309.GA0116948_110133"/>
<evidence type="ECO:0000256" key="2">
    <source>
        <dbReference type="ARBA" id="ARBA00023015"/>
    </source>
</evidence>
<evidence type="ECO:0000256" key="1">
    <source>
        <dbReference type="ARBA" id="ARBA00010641"/>
    </source>
</evidence>
<keyword evidence="9" id="KW-1185">Reference proteome</keyword>
<keyword evidence="2" id="KW-0805">Transcription regulation</keyword>
<dbReference type="Pfam" id="PF04542">
    <property type="entry name" value="Sigma70_r2"/>
    <property type="match status" value="1"/>
</dbReference>
<reference evidence="8 9" key="1">
    <citation type="submission" date="2016-08" db="EMBL/GenBank/DDBJ databases">
        <authorList>
            <person name="Seilhamer J.J."/>
        </authorList>
    </citation>
    <scope>NUCLEOTIDE SEQUENCE [LARGE SCALE GENOMIC DNA]</scope>
    <source>
        <strain evidence="8 9">A37T2</strain>
    </source>
</reference>
<keyword evidence="5" id="KW-0472">Membrane</keyword>
<feature type="domain" description="RNA polymerase sigma factor 70 region 4 type 2" evidence="7">
    <location>
        <begin position="122"/>
        <end position="169"/>
    </location>
</feature>
<dbReference type="AlphaFoldDB" id="A0A1C4EZL4"/>
<keyword evidence="5" id="KW-0812">Transmembrane</keyword>
<dbReference type="RefSeq" id="WP_089713486.1">
    <property type="nucleotide sequence ID" value="NZ_FMAR01000010.1"/>
</dbReference>
<dbReference type="EMBL" id="FMAR01000010">
    <property type="protein sequence ID" value="SCC48835.1"/>
    <property type="molecule type" value="Genomic_DNA"/>
</dbReference>
<dbReference type="Gene3D" id="1.10.1740.10">
    <property type="match status" value="1"/>
</dbReference>
<dbReference type="OrthoDB" id="665849at2"/>
<dbReference type="SUPFAM" id="SSF88659">
    <property type="entry name" value="Sigma3 and sigma4 domains of RNA polymerase sigma factors"/>
    <property type="match status" value="1"/>
</dbReference>
<dbReference type="GO" id="GO:0003677">
    <property type="term" value="F:DNA binding"/>
    <property type="evidence" value="ECO:0007669"/>
    <property type="project" value="InterPro"/>
</dbReference>
<protein>
    <submittedName>
        <fullName evidence="8">RNA polymerase sigma-70 factor, ECF subfamily</fullName>
    </submittedName>
</protein>
<dbReference type="InterPro" id="IPR013249">
    <property type="entry name" value="RNA_pol_sigma70_r4_t2"/>
</dbReference>
<evidence type="ECO:0000313" key="9">
    <source>
        <dbReference type="Proteomes" id="UP000242818"/>
    </source>
</evidence>
<dbReference type="Pfam" id="PF08281">
    <property type="entry name" value="Sigma70_r4_2"/>
    <property type="match status" value="1"/>
</dbReference>
<keyword evidence="4" id="KW-0804">Transcription</keyword>
<name>A0A1C4EZL4_9BACT</name>
<dbReference type="InterPro" id="IPR036388">
    <property type="entry name" value="WH-like_DNA-bd_sf"/>
</dbReference>
<evidence type="ECO:0000259" key="6">
    <source>
        <dbReference type="Pfam" id="PF04542"/>
    </source>
</evidence>
<dbReference type="InterPro" id="IPR039425">
    <property type="entry name" value="RNA_pol_sigma-70-like"/>
</dbReference>
<organism evidence="8 9">
    <name type="scientific">Chitinophaga costaii</name>
    <dbReference type="NCBI Taxonomy" id="1335309"/>
    <lineage>
        <taxon>Bacteria</taxon>
        <taxon>Pseudomonadati</taxon>
        <taxon>Bacteroidota</taxon>
        <taxon>Chitinophagia</taxon>
        <taxon>Chitinophagales</taxon>
        <taxon>Chitinophagaceae</taxon>
        <taxon>Chitinophaga</taxon>
    </lineage>
</organism>
<dbReference type="SUPFAM" id="SSF88946">
    <property type="entry name" value="Sigma2 domain of RNA polymerase sigma factors"/>
    <property type="match status" value="1"/>
</dbReference>
<evidence type="ECO:0000256" key="5">
    <source>
        <dbReference type="SAM" id="Phobius"/>
    </source>
</evidence>
<dbReference type="PANTHER" id="PTHR43133">
    <property type="entry name" value="RNA POLYMERASE ECF-TYPE SIGMA FACTO"/>
    <property type="match status" value="1"/>
</dbReference>
<evidence type="ECO:0000259" key="7">
    <source>
        <dbReference type="Pfam" id="PF08281"/>
    </source>
</evidence>
<keyword evidence="5" id="KW-1133">Transmembrane helix</keyword>